<evidence type="ECO:0000313" key="2">
    <source>
        <dbReference type="Proteomes" id="UP000824540"/>
    </source>
</evidence>
<evidence type="ECO:0000313" key="1">
    <source>
        <dbReference type="EMBL" id="KAG9334135.1"/>
    </source>
</evidence>
<comment type="caution">
    <text evidence="1">The sequence shown here is derived from an EMBL/GenBank/DDBJ whole genome shotgun (WGS) entry which is preliminary data.</text>
</comment>
<accession>A0A8T2N144</accession>
<sequence>MECTVACSPAPFAKRRSSPFPAHMSCQVDCTCGLRVTKLPKDSCAETEALSFQPIRTQAAIALKPTFYMVAHILHSLFGTGARGPADLRPADTTVLLPAGVHRKQSADGEVCGAHLRNGTLVGAVTMDCTPFPIETAGCFGGSFDLVIHRNQPGSSQRTSSKWDY</sequence>
<gene>
    <name evidence="1" type="ORF">JZ751_009105</name>
</gene>
<keyword evidence="2" id="KW-1185">Reference proteome</keyword>
<organism evidence="1 2">
    <name type="scientific">Albula glossodonta</name>
    <name type="common">roundjaw bonefish</name>
    <dbReference type="NCBI Taxonomy" id="121402"/>
    <lineage>
        <taxon>Eukaryota</taxon>
        <taxon>Metazoa</taxon>
        <taxon>Chordata</taxon>
        <taxon>Craniata</taxon>
        <taxon>Vertebrata</taxon>
        <taxon>Euteleostomi</taxon>
        <taxon>Actinopterygii</taxon>
        <taxon>Neopterygii</taxon>
        <taxon>Teleostei</taxon>
        <taxon>Albuliformes</taxon>
        <taxon>Albulidae</taxon>
        <taxon>Albula</taxon>
    </lineage>
</organism>
<name>A0A8T2N144_9TELE</name>
<dbReference type="AlphaFoldDB" id="A0A8T2N144"/>
<proteinExistence type="predicted"/>
<protein>
    <submittedName>
        <fullName evidence="1">Uncharacterized protein</fullName>
    </submittedName>
</protein>
<dbReference type="EMBL" id="JAFBMS010000162">
    <property type="protein sequence ID" value="KAG9334135.1"/>
    <property type="molecule type" value="Genomic_DNA"/>
</dbReference>
<dbReference type="Proteomes" id="UP000824540">
    <property type="component" value="Unassembled WGS sequence"/>
</dbReference>
<reference evidence="1" key="1">
    <citation type="thesis" date="2021" institute="BYU ScholarsArchive" country="Provo, UT, USA">
        <title>Applications of and Algorithms for Genome Assembly and Genomic Analyses with an Emphasis on Marine Teleosts.</title>
        <authorList>
            <person name="Pickett B.D."/>
        </authorList>
    </citation>
    <scope>NUCLEOTIDE SEQUENCE</scope>
    <source>
        <strain evidence="1">HI-2016</strain>
    </source>
</reference>